<keyword evidence="5" id="KW-1185">Reference proteome</keyword>
<keyword evidence="1" id="KW-0560">Oxidoreductase</keyword>
<accession>A0ABR3AEF0</accession>
<dbReference type="SUPFAM" id="SSF51735">
    <property type="entry name" value="NAD(P)-binding Rossmann-fold domains"/>
    <property type="match status" value="1"/>
</dbReference>
<protein>
    <recommendedName>
        <fullName evidence="3">NAD-dependent epimerase/dehydratase domain-containing protein</fullName>
    </recommendedName>
</protein>
<evidence type="ECO:0000256" key="2">
    <source>
        <dbReference type="ARBA" id="ARBA00023445"/>
    </source>
</evidence>
<feature type="domain" description="NAD-dependent epimerase/dehydratase" evidence="3">
    <location>
        <begin position="5"/>
        <end position="247"/>
    </location>
</feature>
<evidence type="ECO:0000259" key="3">
    <source>
        <dbReference type="Pfam" id="PF01370"/>
    </source>
</evidence>
<comment type="caution">
    <text evidence="4">The sequence shown here is derived from an EMBL/GenBank/DDBJ whole genome shotgun (WGS) entry which is preliminary data.</text>
</comment>
<reference evidence="4 5" key="1">
    <citation type="submission" date="2024-05" db="EMBL/GenBank/DDBJ databases">
        <title>A draft genome resource for the thread blight pathogen Marasmius tenuissimus strain MS-2.</title>
        <authorList>
            <person name="Yulfo-Soto G.E."/>
            <person name="Baruah I.K."/>
            <person name="Amoako-Attah I."/>
            <person name="Bukari Y."/>
            <person name="Meinhardt L.W."/>
            <person name="Bailey B.A."/>
            <person name="Cohen S.P."/>
        </authorList>
    </citation>
    <scope>NUCLEOTIDE SEQUENCE [LARGE SCALE GENOMIC DNA]</scope>
    <source>
        <strain evidence="4 5">MS-2</strain>
    </source>
</reference>
<evidence type="ECO:0000313" key="5">
    <source>
        <dbReference type="Proteomes" id="UP001437256"/>
    </source>
</evidence>
<name>A0ABR3AEF0_9AGAR</name>
<dbReference type="EMBL" id="JBBXMP010000001">
    <property type="protein sequence ID" value="KAL0072302.1"/>
    <property type="molecule type" value="Genomic_DNA"/>
</dbReference>
<dbReference type="PANTHER" id="PTHR10366">
    <property type="entry name" value="NAD DEPENDENT EPIMERASE/DEHYDRATASE"/>
    <property type="match status" value="1"/>
</dbReference>
<organism evidence="4 5">
    <name type="scientific">Marasmius tenuissimus</name>
    <dbReference type="NCBI Taxonomy" id="585030"/>
    <lineage>
        <taxon>Eukaryota</taxon>
        <taxon>Fungi</taxon>
        <taxon>Dikarya</taxon>
        <taxon>Basidiomycota</taxon>
        <taxon>Agaricomycotina</taxon>
        <taxon>Agaricomycetes</taxon>
        <taxon>Agaricomycetidae</taxon>
        <taxon>Agaricales</taxon>
        <taxon>Marasmiineae</taxon>
        <taxon>Marasmiaceae</taxon>
        <taxon>Marasmius</taxon>
    </lineage>
</organism>
<dbReference type="PANTHER" id="PTHR10366:SF564">
    <property type="entry name" value="STEROL-4-ALPHA-CARBOXYLATE 3-DEHYDROGENASE, DECARBOXYLATING"/>
    <property type="match status" value="1"/>
</dbReference>
<proteinExistence type="inferred from homology"/>
<dbReference type="Gene3D" id="3.40.50.720">
    <property type="entry name" value="NAD(P)-binding Rossmann-like Domain"/>
    <property type="match status" value="1"/>
</dbReference>
<evidence type="ECO:0000313" key="4">
    <source>
        <dbReference type="EMBL" id="KAL0072302.1"/>
    </source>
</evidence>
<dbReference type="InterPro" id="IPR001509">
    <property type="entry name" value="Epimerase_deHydtase"/>
</dbReference>
<dbReference type="Pfam" id="PF01370">
    <property type="entry name" value="Epimerase"/>
    <property type="match status" value="1"/>
</dbReference>
<evidence type="ECO:0000256" key="1">
    <source>
        <dbReference type="ARBA" id="ARBA00023002"/>
    </source>
</evidence>
<sequence length="366" mass="41402">MSRVVLVTGASGFVGSSVVRQLLEEGFHVRGTARGQKAADLRNSFTSFKDRFEVIEITDLNKSSPLPDHALKDLWGFVHVALYAPSSPDESLEDILKGYIDSTRNILEQVEKSGAKHFVYTGTMGAVAKYGHPPGTTFKHTDWNPITIEEALKSNELLLVYAAGKKHAELTAWEWADAHPEVEVATIHPPCVLGPWATGLHLSRPSFPAMTPVFWNFIDPEGYFFFEPEYVDVRDLAKAHVWAMTQARPTSEVGRKRLIVASPHGVDYGRSVELLREERPQLNERLIKRKPPVFEHDRLSIEFDWVEKVLRMRKEDFYTWEETLLDGIDNYLELEKQWTASGHDFTTPPLLPGLVAPEPEGENKVD</sequence>
<gene>
    <name evidence="4" type="ORF">AAF712_000064</name>
</gene>
<dbReference type="Proteomes" id="UP001437256">
    <property type="component" value="Unassembled WGS sequence"/>
</dbReference>
<dbReference type="InterPro" id="IPR036291">
    <property type="entry name" value="NAD(P)-bd_dom_sf"/>
</dbReference>
<dbReference type="InterPro" id="IPR050425">
    <property type="entry name" value="NAD(P)_dehydrat-like"/>
</dbReference>
<comment type="similarity">
    <text evidence="2">Belongs to the NAD(P)-dependent epimerase/dehydratase family. Dihydroflavonol-4-reductase subfamily.</text>
</comment>